<dbReference type="Gene3D" id="2.60.40.1080">
    <property type="match status" value="1"/>
</dbReference>
<organism evidence="5 6">
    <name type="scientific">Lachnoclostridium phytofermentans (strain ATCC 700394 / DSM 18823 / ISDg)</name>
    <name type="common">Clostridium phytofermentans</name>
    <dbReference type="NCBI Taxonomy" id="357809"/>
    <lineage>
        <taxon>Bacteria</taxon>
        <taxon>Bacillati</taxon>
        <taxon>Bacillota</taxon>
        <taxon>Clostridia</taxon>
        <taxon>Lachnospirales</taxon>
        <taxon>Lachnospiraceae</taxon>
    </lineage>
</organism>
<feature type="domain" description="Glycosyl hydrolase-like 10" evidence="4">
    <location>
        <begin position="447"/>
        <end position="726"/>
    </location>
</feature>
<dbReference type="OrthoDB" id="9760892at2"/>
<dbReference type="HOGENOM" id="CLU_264590_0_0_9"/>
<reference evidence="6" key="1">
    <citation type="submission" date="2007-11" db="EMBL/GenBank/DDBJ databases">
        <title>Complete genome sequence of Clostridium phytofermentans ISDg.</title>
        <authorList>
            <person name="Leschine S.B."/>
            <person name="Warnick T.A."/>
            <person name="Blanchard J.L."/>
            <person name="Schnell D.J."/>
            <person name="Petit E.L."/>
            <person name="LaTouf W.G."/>
            <person name="Copeland A."/>
            <person name="Lucas S."/>
            <person name="Lapidus A."/>
            <person name="Barry K."/>
            <person name="Glavina del Rio T."/>
            <person name="Dalin E."/>
            <person name="Tice H."/>
            <person name="Pitluck S."/>
            <person name="Kiss H."/>
            <person name="Brettin T."/>
            <person name="Bruce D."/>
            <person name="Detter J.C."/>
            <person name="Han C."/>
            <person name="Kuske C."/>
            <person name="Schmutz J."/>
            <person name="Larimer F."/>
            <person name="Land M."/>
            <person name="Hauser L."/>
            <person name="Kyrpides N."/>
            <person name="Kim E.A."/>
            <person name="Richardson P."/>
        </authorList>
    </citation>
    <scope>NUCLEOTIDE SEQUENCE [LARGE SCALE GENOMIC DNA]</scope>
    <source>
        <strain evidence="6">ATCC 700394 / DSM 18823 / ISDg</strain>
    </source>
</reference>
<keyword evidence="1" id="KW-0732">Signal</keyword>
<dbReference type="STRING" id="357809.Cphy_1063"/>
<dbReference type="Pfam" id="PF02368">
    <property type="entry name" value="Big_2"/>
    <property type="match status" value="1"/>
</dbReference>
<dbReference type="InterPro" id="IPR003790">
    <property type="entry name" value="GHL10"/>
</dbReference>
<gene>
    <name evidence="5" type="ordered locus">Cphy_1063</name>
</gene>
<feature type="domain" description="BIG2" evidence="3">
    <location>
        <begin position="1125"/>
        <end position="1166"/>
    </location>
</feature>
<evidence type="ECO:0000313" key="5">
    <source>
        <dbReference type="EMBL" id="ABX41443.1"/>
    </source>
</evidence>
<dbReference type="InterPro" id="IPR003343">
    <property type="entry name" value="Big_2"/>
</dbReference>
<dbReference type="AlphaFoldDB" id="A9KMJ8"/>
<dbReference type="SUPFAM" id="SSF51445">
    <property type="entry name" value="(Trans)glycosidases"/>
    <property type="match status" value="1"/>
</dbReference>
<evidence type="ECO:0000313" key="6">
    <source>
        <dbReference type="Proteomes" id="UP000000370"/>
    </source>
</evidence>
<dbReference type="Gene3D" id="3.20.20.80">
    <property type="entry name" value="Glycosidases"/>
    <property type="match status" value="1"/>
</dbReference>
<dbReference type="PANTHER" id="PTHR43405:SF1">
    <property type="entry name" value="GLYCOSYL HYDROLASE DIGH"/>
    <property type="match status" value="1"/>
</dbReference>
<protein>
    <recommendedName>
        <fullName evidence="7">Glycosyl hydrolase-like 10 domain-containing protein</fullName>
    </recommendedName>
</protein>
<dbReference type="PANTHER" id="PTHR43405">
    <property type="entry name" value="GLYCOSYL HYDROLASE DIGH"/>
    <property type="match status" value="1"/>
</dbReference>
<dbReference type="InterPro" id="IPR008964">
    <property type="entry name" value="Invasin/intimin_cell_adhesion"/>
</dbReference>
<dbReference type="Pfam" id="PF02638">
    <property type="entry name" value="GHL10"/>
    <property type="match status" value="1"/>
</dbReference>
<dbReference type="eggNOG" id="COG1649">
    <property type="taxonomic scope" value="Bacteria"/>
</dbReference>
<dbReference type="EMBL" id="CP000885">
    <property type="protein sequence ID" value="ABX41443.1"/>
    <property type="molecule type" value="Genomic_DNA"/>
</dbReference>
<evidence type="ECO:0008006" key="7">
    <source>
        <dbReference type="Google" id="ProtNLM"/>
    </source>
</evidence>
<accession>A9KMJ8</accession>
<evidence type="ECO:0000256" key="2">
    <source>
        <dbReference type="SAM" id="MobiDB-lite"/>
    </source>
</evidence>
<dbReference type="InterPro" id="IPR017853">
    <property type="entry name" value="GH"/>
</dbReference>
<evidence type="ECO:0000256" key="1">
    <source>
        <dbReference type="ARBA" id="ARBA00022729"/>
    </source>
</evidence>
<name>A9KMJ8_LACP7</name>
<feature type="region of interest" description="Disordered" evidence="2">
    <location>
        <begin position="1049"/>
        <end position="1072"/>
    </location>
</feature>
<proteinExistence type="predicted"/>
<evidence type="ECO:0000259" key="4">
    <source>
        <dbReference type="Pfam" id="PF02638"/>
    </source>
</evidence>
<sequence length="1263" mass="138253" precursor="true">MKHRVTALLLCLTMLLGIIGIHPVTVKASDPSFQLMIGTKDGEKKTIDFVNPVFTASGGAIQIKNSISLFSTGNKAYVSEGTIKTNVAVVVGSDMNVIQVINQSSNGAKPSFTESTDVMPPEGGFVLLAYDDSYANAGFKSFLATKFQAGDSVKLYNGDVEISLEEALNSYPVEIPDGGNNNNQTDFTYTLENLAVETAFDPNKGSTGETKAIDFVNPDFSGPVAVKNSISIFTYGNRPYVSAGSILTNVAVVVDKNMTVIQVINQSINGGKPSFSESTDVAVPAGGFILLACDDSYANAGYKSFLATKFKAGDAIKLKVNEKTVTVADILQLTGQNGNIKKHASLSIAQEGMQTITESSFTISGKVNNLEDSVTYSVRVDQINNGKVYPGVVGADGSYTVPVSVDPGANYFDITLIENGVDYSESTKSVILFQRVRTSENKPIILWIDQFASVKNLNTVEKIQKMMANAKRAGITALAFDVKGVEGYVSYKKATVSNTPYMTETKNPNKAVAMDIDFLEEMLAEAHANGIKLYASSNFFTEGNIATNDYAFDIRNTHPDWAEVFQTPEDKGELKSILNSSRNSTLLFVNPANEEVRAHELAIVKDVLENYAVDGIILDRARYDNQYADFSNLSKEQFMAYLQGKGKTLQNWPDDAFKIKADGSMVTGQHYLEWLSYRSTVIESFVSEVRTLIDQYKTSQNRNIDLAAYVGSWYESYYQNGVNWADSSFEYNERLGFPMEELYAKEFEYSKTSYVKHIDFIMTGCYYTTEALMQKYTTLNNILINNQVPLYASIDLTNLSEAPDQRMIFQAAYQHSEGSMIFDLCFVDWDKIRCAIADIEYKNSAVIGVYDPKTKNVLTVDNIDTARAEDKLTIYTDAYGTSTGTNQWGVEVVVDAKGNVIELKNQKQAADWNWATPEINDSTIPVGGFVLSTVDRSGSRTYRQLLANSFHVGDKVAAAILTGFVDYEEKVYTSATADIEVKVQTFGQDQNTVVKIGDKEAIAKEDNNYLAKLNLSNGVNLIPITVYVDGLNVLEKTISLTATLTPVTPTITPPVTGPSENGNGNGKDKTDDKNVVIDDKMLDNISINASNFKLYVGGTKDYERQLKVNLPNSIMKLEKEKKAIVEITYQSSNPKVAKVGNDGNITAVAVGKAVITTTVTVNDKTTTFETVVNVLKASIKIVYDESTIKVGTKVTAHCMASGYDISKIQWGTTKKKIAVVGKNTGNQKVNVSTQSAGKDVVIVYVMNGKEKVVLAEKDITIVK</sequence>
<evidence type="ECO:0000259" key="3">
    <source>
        <dbReference type="Pfam" id="PF02368"/>
    </source>
</evidence>
<dbReference type="RefSeq" id="WP_012199089.1">
    <property type="nucleotide sequence ID" value="NC_010001.1"/>
</dbReference>
<keyword evidence="6" id="KW-1185">Reference proteome</keyword>
<dbReference type="Proteomes" id="UP000000370">
    <property type="component" value="Chromosome"/>
</dbReference>
<dbReference type="SUPFAM" id="SSF49373">
    <property type="entry name" value="Invasin/intimin cell-adhesion fragments"/>
    <property type="match status" value="1"/>
</dbReference>
<dbReference type="KEGG" id="cpy:Cphy_1063"/>
<dbReference type="InterPro" id="IPR052177">
    <property type="entry name" value="Divisome_Glycosyl_Hydrolase"/>
</dbReference>